<dbReference type="Proteomes" id="UP000251135">
    <property type="component" value="Unassembled WGS sequence"/>
</dbReference>
<dbReference type="OrthoDB" id="5365455at2"/>
<protein>
    <submittedName>
        <fullName evidence="1">Uncharacterized protein</fullName>
    </submittedName>
</protein>
<dbReference type="EMBL" id="MUXE01000004">
    <property type="protein sequence ID" value="PUE65488.1"/>
    <property type="molecule type" value="Genomic_DNA"/>
</dbReference>
<dbReference type="AlphaFoldDB" id="A0A363D2B3"/>
<reference evidence="1 2" key="1">
    <citation type="submission" date="2017-02" db="EMBL/GenBank/DDBJ databases">
        <title>Arcobacter caeni sp. nov, a new Arcobacter species isolated from reclaimed water.</title>
        <authorList>
            <person name="Figueras M.J."/>
            <person name="Perez-Cataluna A."/>
            <person name="Salas-Masso N."/>
        </authorList>
    </citation>
    <scope>NUCLEOTIDE SEQUENCE [LARGE SCALE GENOMIC DNA]</scope>
    <source>
        <strain evidence="1 2">RW17-10</strain>
    </source>
</reference>
<name>A0A363D2B3_9BACT</name>
<gene>
    <name evidence="1" type="ORF">B0174_03980</name>
</gene>
<sequence>MKKICPQCNCSKNNVFNRTLNNEILLLCDKCYRKCLDICSLCRRHTITFTYSKENKPICKKCFIEPFRICRICKNKFPAGRGKICYKCSCFNTLSKKISMLNLFLSKFTNLFFEQFTWWLTKRKGIEYSSNFIQKYFIFFYKIDLLANTLDKFPTYLDLLKHFKVSFTRKYLLVMIFFNEYRIIEINEKIKELHSNLNIIDSYLNHFNKNSSDYLIINSYYTYLEKKYLSNKTTQRSIRLALTPAIKLLEYKKYFNISRLNDNVIDGYLWVYPGQKSSLTGFINYLNKKFNYNLSSMRNLTYTLKSSTSRKKQLQLRLIYLLKKERLTIPQQKGLINISLEYFHRIKIPTNVYLCIKNIFRINNSYYICCCKNKFYLPKKVYLKLK</sequence>
<dbReference type="RefSeq" id="WP_108558363.1">
    <property type="nucleotide sequence ID" value="NZ_MUXE01000004.1"/>
</dbReference>
<accession>A0A363D2B3</accession>
<organism evidence="1 2">
    <name type="scientific">Arcobacter caeni</name>
    <dbReference type="NCBI Taxonomy" id="1912877"/>
    <lineage>
        <taxon>Bacteria</taxon>
        <taxon>Pseudomonadati</taxon>
        <taxon>Campylobacterota</taxon>
        <taxon>Epsilonproteobacteria</taxon>
        <taxon>Campylobacterales</taxon>
        <taxon>Arcobacteraceae</taxon>
        <taxon>Arcobacter</taxon>
    </lineage>
</organism>
<evidence type="ECO:0000313" key="2">
    <source>
        <dbReference type="Proteomes" id="UP000251135"/>
    </source>
</evidence>
<keyword evidence="2" id="KW-1185">Reference proteome</keyword>
<comment type="caution">
    <text evidence="1">The sequence shown here is derived from an EMBL/GenBank/DDBJ whole genome shotgun (WGS) entry which is preliminary data.</text>
</comment>
<proteinExistence type="predicted"/>
<evidence type="ECO:0000313" key="1">
    <source>
        <dbReference type="EMBL" id="PUE65488.1"/>
    </source>
</evidence>